<organism evidence="2 3">
    <name type="scientific">Novosphingobium chloroacetimidivorans</name>
    <dbReference type="NCBI Taxonomy" id="1428314"/>
    <lineage>
        <taxon>Bacteria</taxon>
        <taxon>Pseudomonadati</taxon>
        <taxon>Pseudomonadota</taxon>
        <taxon>Alphaproteobacteria</taxon>
        <taxon>Sphingomonadales</taxon>
        <taxon>Sphingomonadaceae</taxon>
        <taxon>Novosphingobium</taxon>
    </lineage>
</organism>
<protein>
    <submittedName>
        <fullName evidence="2">Putative flavoprotein involved in K+ transport</fullName>
    </submittedName>
</protein>
<dbReference type="PANTHER" id="PTHR43539:SF78">
    <property type="entry name" value="FLAVIN-CONTAINING MONOOXYGENASE"/>
    <property type="match status" value="1"/>
</dbReference>
<dbReference type="PANTHER" id="PTHR43539">
    <property type="entry name" value="FLAVIN-BINDING MONOOXYGENASE-LIKE PROTEIN (AFU_ORTHOLOGUE AFUA_4G09220)"/>
    <property type="match status" value="1"/>
</dbReference>
<dbReference type="RefSeq" id="WP_246382126.1">
    <property type="nucleotide sequence ID" value="NZ_JACHLR010000027.1"/>
</dbReference>
<name>A0A7W7KEB1_9SPHN</name>
<dbReference type="Gene3D" id="3.50.50.60">
    <property type="entry name" value="FAD/NAD(P)-binding domain"/>
    <property type="match status" value="2"/>
</dbReference>
<keyword evidence="1" id="KW-0560">Oxidoreductase</keyword>
<dbReference type="Pfam" id="PF13738">
    <property type="entry name" value="Pyr_redox_3"/>
    <property type="match status" value="1"/>
</dbReference>
<dbReference type="EMBL" id="JACHLR010000027">
    <property type="protein sequence ID" value="MBB4860664.1"/>
    <property type="molecule type" value="Genomic_DNA"/>
</dbReference>
<dbReference type="InterPro" id="IPR050982">
    <property type="entry name" value="Auxin_biosynth/cation_transpt"/>
</dbReference>
<proteinExistence type="predicted"/>
<dbReference type="SUPFAM" id="SSF51905">
    <property type="entry name" value="FAD/NAD(P)-binding domain"/>
    <property type="match status" value="2"/>
</dbReference>
<accession>A0A7W7KEB1</accession>
<dbReference type="PRINTS" id="PR00411">
    <property type="entry name" value="PNDRDTASEI"/>
</dbReference>
<evidence type="ECO:0000313" key="3">
    <source>
        <dbReference type="Proteomes" id="UP000555448"/>
    </source>
</evidence>
<reference evidence="2 3" key="1">
    <citation type="submission" date="2020-08" db="EMBL/GenBank/DDBJ databases">
        <title>Functional genomics of gut bacteria from endangered species of beetles.</title>
        <authorList>
            <person name="Carlos-Shanley C."/>
        </authorList>
    </citation>
    <scope>NUCLEOTIDE SEQUENCE [LARGE SCALE GENOMIC DNA]</scope>
    <source>
        <strain evidence="2 3">S00245</strain>
    </source>
</reference>
<dbReference type="Proteomes" id="UP000555448">
    <property type="component" value="Unassembled WGS sequence"/>
</dbReference>
<dbReference type="GO" id="GO:0004497">
    <property type="term" value="F:monooxygenase activity"/>
    <property type="evidence" value="ECO:0007669"/>
    <property type="project" value="TreeGrafter"/>
</dbReference>
<evidence type="ECO:0000256" key="1">
    <source>
        <dbReference type="ARBA" id="ARBA00023002"/>
    </source>
</evidence>
<sequence length="474" mass="50645">MNVASASPFPAFLAASGHSEKPKQSQANSLFFESSKAPIGGGAAHRAPIRLRHIEGASMIFSTVDTLIIGGGQAGLAMSAHLAKRGLKHLIVERDRVAESWRSRRWDSLVANGPAWHDRFADLEFANVDPDSFATKDQVVAYFETFARQIDAPVREGVTVTAVSRNPQGEGWMVETTHGLIAATNVVFATGPFQKASIPPIVPDDAGVAQLHSSAYRNPAQLAEGGVLVVGAGSSGVQIADELAGAGRQVYLSVGPHNRPPRRYRGKDFCWWLGALGHWDATEVVPGKEHVTIAVSGARGGHTVDFRELASRGIVLVGRTEAFHDGAVRFASDLGRNIALGDADFLSVLDQADAYAAEHGLDLPEEPEARQLLPDPDCVTDPLTELDLAAAGVKTIVWATGFTFDFGWVDADTFDAKGAPVHVGGVSKEPGLFFLGLPWLTRRASAFIWGVWHDADRLAARIAERTAARTDTAA</sequence>
<comment type="caution">
    <text evidence="2">The sequence shown here is derived from an EMBL/GenBank/DDBJ whole genome shotgun (WGS) entry which is preliminary data.</text>
</comment>
<evidence type="ECO:0000313" key="2">
    <source>
        <dbReference type="EMBL" id="MBB4860664.1"/>
    </source>
</evidence>
<dbReference type="AlphaFoldDB" id="A0A7W7KEB1"/>
<dbReference type="GO" id="GO:0050660">
    <property type="term" value="F:flavin adenine dinucleotide binding"/>
    <property type="evidence" value="ECO:0007669"/>
    <property type="project" value="TreeGrafter"/>
</dbReference>
<keyword evidence="3" id="KW-1185">Reference proteome</keyword>
<dbReference type="InterPro" id="IPR036188">
    <property type="entry name" value="FAD/NAD-bd_sf"/>
</dbReference>
<dbReference type="PRINTS" id="PR00368">
    <property type="entry name" value="FADPNR"/>
</dbReference>
<gene>
    <name evidence="2" type="ORF">HNO88_004008</name>
</gene>